<keyword evidence="4 7" id="KW-0812">Transmembrane</keyword>
<dbReference type="InterPro" id="IPR000515">
    <property type="entry name" value="MetI-like"/>
</dbReference>
<dbReference type="InterPro" id="IPR045621">
    <property type="entry name" value="BPD_transp_1_N"/>
</dbReference>
<feature type="transmembrane region" description="Helical" evidence="7">
    <location>
        <begin position="272"/>
        <end position="298"/>
    </location>
</feature>
<keyword evidence="5 7" id="KW-1133">Transmembrane helix</keyword>
<dbReference type="Pfam" id="PF00528">
    <property type="entry name" value="BPD_transp_1"/>
    <property type="match status" value="1"/>
</dbReference>
<evidence type="ECO:0000313" key="10">
    <source>
        <dbReference type="Proteomes" id="UP001500842"/>
    </source>
</evidence>
<gene>
    <name evidence="9" type="ORF">GCM10009788_54250</name>
</gene>
<dbReference type="Gene3D" id="1.10.3720.10">
    <property type="entry name" value="MetI-like"/>
    <property type="match status" value="1"/>
</dbReference>
<comment type="similarity">
    <text evidence="7">Belongs to the binding-protein-dependent transport system permease family.</text>
</comment>
<dbReference type="PANTHER" id="PTHR43163:SF6">
    <property type="entry name" value="DIPEPTIDE TRANSPORT SYSTEM PERMEASE PROTEIN DPPB-RELATED"/>
    <property type="match status" value="1"/>
</dbReference>
<keyword evidence="3" id="KW-1003">Cell membrane</keyword>
<feature type="transmembrane region" description="Helical" evidence="7">
    <location>
        <begin position="133"/>
        <end position="160"/>
    </location>
</feature>
<evidence type="ECO:0000313" key="9">
    <source>
        <dbReference type="EMBL" id="GAA1544944.1"/>
    </source>
</evidence>
<dbReference type="SUPFAM" id="SSF161098">
    <property type="entry name" value="MetI-like"/>
    <property type="match status" value="1"/>
</dbReference>
<evidence type="ECO:0000256" key="1">
    <source>
        <dbReference type="ARBA" id="ARBA00004651"/>
    </source>
</evidence>
<keyword evidence="6 7" id="KW-0472">Membrane</keyword>
<evidence type="ECO:0000256" key="2">
    <source>
        <dbReference type="ARBA" id="ARBA00022448"/>
    </source>
</evidence>
<feature type="transmembrane region" description="Helical" evidence="7">
    <location>
        <begin position="226"/>
        <end position="252"/>
    </location>
</feature>
<evidence type="ECO:0000256" key="5">
    <source>
        <dbReference type="ARBA" id="ARBA00022989"/>
    </source>
</evidence>
<dbReference type="EMBL" id="BAAAOR010000040">
    <property type="protein sequence ID" value="GAA1544944.1"/>
    <property type="molecule type" value="Genomic_DNA"/>
</dbReference>
<evidence type="ECO:0000256" key="6">
    <source>
        <dbReference type="ARBA" id="ARBA00023136"/>
    </source>
</evidence>
<protein>
    <submittedName>
        <fullName evidence="9">ABC transporter permease</fullName>
    </submittedName>
</protein>
<comment type="subcellular location">
    <subcellularLocation>
        <location evidence="1 7">Cell membrane</location>
        <topology evidence="1 7">Multi-pass membrane protein</topology>
    </subcellularLocation>
</comment>
<feature type="domain" description="ABC transmembrane type-1" evidence="8">
    <location>
        <begin position="94"/>
        <end position="291"/>
    </location>
</feature>
<accession>A0ABN2BS30</accession>
<comment type="caution">
    <text evidence="9">The sequence shown here is derived from an EMBL/GenBank/DDBJ whole genome shotgun (WGS) entry which is preliminary data.</text>
</comment>
<dbReference type="CDD" id="cd06261">
    <property type="entry name" value="TM_PBP2"/>
    <property type="match status" value="1"/>
</dbReference>
<name>A0ABN2BS30_9ACTN</name>
<evidence type="ECO:0000256" key="4">
    <source>
        <dbReference type="ARBA" id="ARBA00022692"/>
    </source>
</evidence>
<feature type="transmembrane region" description="Helical" evidence="7">
    <location>
        <begin position="12"/>
        <end position="31"/>
    </location>
</feature>
<keyword evidence="2 7" id="KW-0813">Transport</keyword>
<reference evidence="9 10" key="1">
    <citation type="journal article" date="2019" name="Int. J. Syst. Evol. Microbiol.">
        <title>The Global Catalogue of Microorganisms (GCM) 10K type strain sequencing project: providing services to taxonomists for standard genome sequencing and annotation.</title>
        <authorList>
            <consortium name="The Broad Institute Genomics Platform"/>
            <consortium name="The Broad Institute Genome Sequencing Center for Infectious Disease"/>
            <person name="Wu L."/>
            <person name="Ma J."/>
        </authorList>
    </citation>
    <scope>NUCLEOTIDE SEQUENCE [LARGE SCALE GENOMIC DNA]</scope>
    <source>
        <strain evidence="9 10">JCM 14942</strain>
    </source>
</reference>
<dbReference type="Pfam" id="PF19300">
    <property type="entry name" value="BPD_transp_1_N"/>
    <property type="match status" value="1"/>
</dbReference>
<dbReference type="RefSeq" id="WP_141006916.1">
    <property type="nucleotide sequence ID" value="NZ_BAAAOR010000040.1"/>
</dbReference>
<evidence type="ECO:0000259" key="8">
    <source>
        <dbReference type="PROSITE" id="PS50928"/>
    </source>
</evidence>
<organism evidence="9 10">
    <name type="scientific">Nocardioides humi</name>
    <dbReference type="NCBI Taxonomy" id="449461"/>
    <lineage>
        <taxon>Bacteria</taxon>
        <taxon>Bacillati</taxon>
        <taxon>Actinomycetota</taxon>
        <taxon>Actinomycetes</taxon>
        <taxon>Propionibacteriales</taxon>
        <taxon>Nocardioidaceae</taxon>
        <taxon>Nocardioides</taxon>
    </lineage>
</organism>
<sequence>MARYLLSRVIQATITVLVLTFVIFLIGRVTGNPADTLLPPDASDAQRQALIERLGLDQPILEQYWLYISDFVRGDFGTSVRTGGPVVDVVIPRLVNSLALVSVGFVMALLVGIPLGIAAAVRPNHLVDRIAMGVALIGQSVPSFLSGLLLILVFGVTLRWLPTSGIGDWRHYVLPGLTMAWFLVAAIVRLMRSSMLEVLGEDYVRTARAKGLANNVVIRRHAARNALLPVVTYIGMMFGIAIASAITTEVIFNWPGLGRLAYEAVIWRDFPLLQFTVVMWALVIVAINLIVDITYVYLDPRISIAQHSKA</sequence>
<dbReference type="Proteomes" id="UP001500842">
    <property type="component" value="Unassembled WGS sequence"/>
</dbReference>
<evidence type="ECO:0000256" key="7">
    <source>
        <dbReference type="RuleBase" id="RU363032"/>
    </source>
</evidence>
<feature type="transmembrane region" description="Helical" evidence="7">
    <location>
        <begin position="98"/>
        <end position="121"/>
    </location>
</feature>
<dbReference type="PANTHER" id="PTHR43163">
    <property type="entry name" value="DIPEPTIDE TRANSPORT SYSTEM PERMEASE PROTEIN DPPB-RELATED"/>
    <property type="match status" value="1"/>
</dbReference>
<proteinExistence type="inferred from homology"/>
<dbReference type="InterPro" id="IPR035906">
    <property type="entry name" value="MetI-like_sf"/>
</dbReference>
<keyword evidence="10" id="KW-1185">Reference proteome</keyword>
<dbReference type="PROSITE" id="PS50928">
    <property type="entry name" value="ABC_TM1"/>
    <property type="match status" value="1"/>
</dbReference>
<evidence type="ECO:0000256" key="3">
    <source>
        <dbReference type="ARBA" id="ARBA00022475"/>
    </source>
</evidence>
<feature type="transmembrane region" description="Helical" evidence="7">
    <location>
        <begin position="172"/>
        <end position="191"/>
    </location>
</feature>